<reference evidence="2" key="1">
    <citation type="submission" date="2023-03" db="EMBL/GenBank/DDBJ databases">
        <title>Massive genome expansion in bonnet fungi (Mycena s.s.) driven by repeated elements and novel gene families across ecological guilds.</title>
        <authorList>
            <consortium name="Lawrence Berkeley National Laboratory"/>
            <person name="Harder C.B."/>
            <person name="Miyauchi S."/>
            <person name="Viragh M."/>
            <person name="Kuo A."/>
            <person name="Thoen E."/>
            <person name="Andreopoulos B."/>
            <person name="Lu D."/>
            <person name="Skrede I."/>
            <person name="Drula E."/>
            <person name="Henrissat B."/>
            <person name="Morin E."/>
            <person name="Kohler A."/>
            <person name="Barry K."/>
            <person name="LaButti K."/>
            <person name="Morin E."/>
            <person name="Salamov A."/>
            <person name="Lipzen A."/>
            <person name="Mereny Z."/>
            <person name="Hegedus B."/>
            <person name="Baldrian P."/>
            <person name="Stursova M."/>
            <person name="Weitz H."/>
            <person name="Taylor A."/>
            <person name="Grigoriev I.V."/>
            <person name="Nagy L.G."/>
            <person name="Martin F."/>
            <person name="Kauserud H."/>
        </authorList>
    </citation>
    <scope>NUCLEOTIDE SEQUENCE</scope>
    <source>
        <strain evidence="2">CBHHK002</strain>
    </source>
</reference>
<evidence type="ECO:0000313" key="3">
    <source>
        <dbReference type="Proteomes" id="UP001218218"/>
    </source>
</evidence>
<organism evidence="2 3">
    <name type="scientific">Mycena albidolilacea</name>
    <dbReference type="NCBI Taxonomy" id="1033008"/>
    <lineage>
        <taxon>Eukaryota</taxon>
        <taxon>Fungi</taxon>
        <taxon>Dikarya</taxon>
        <taxon>Basidiomycota</taxon>
        <taxon>Agaricomycotina</taxon>
        <taxon>Agaricomycetes</taxon>
        <taxon>Agaricomycetidae</taxon>
        <taxon>Agaricales</taxon>
        <taxon>Marasmiineae</taxon>
        <taxon>Mycenaceae</taxon>
        <taxon>Mycena</taxon>
    </lineage>
</organism>
<feature type="signal peptide" evidence="1">
    <location>
        <begin position="1"/>
        <end position="21"/>
    </location>
</feature>
<proteinExistence type="predicted"/>
<dbReference type="AlphaFoldDB" id="A0AAD7EHS6"/>
<accession>A0AAD7EHS6</accession>
<name>A0AAD7EHS6_9AGAR</name>
<keyword evidence="1" id="KW-0732">Signal</keyword>
<protein>
    <submittedName>
        <fullName evidence="2">Uncharacterized protein</fullName>
    </submittedName>
</protein>
<feature type="chain" id="PRO_5042134440" evidence="1">
    <location>
        <begin position="22"/>
        <end position="113"/>
    </location>
</feature>
<evidence type="ECO:0000256" key="1">
    <source>
        <dbReference type="SAM" id="SignalP"/>
    </source>
</evidence>
<sequence>MRPTAEQRFLPLLVLVVGVVAPDNRLLYYIPKNETKATFCACVQKTCAAGSWKPHPPPELAYRGFICEPGDYSGKHTDTEARIVCSWYNPSTPNSTSVLYTEEVAEELGAIKG</sequence>
<comment type="caution">
    <text evidence="2">The sequence shown here is derived from an EMBL/GenBank/DDBJ whole genome shotgun (WGS) entry which is preliminary data.</text>
</comment>
<dbReference type="EMBL" id="JARIHO010000048">
    <property type="protein sequence ID" value="KAJ7322916.1"/>
    <property type="molecule type" value="Genomic_DNA"/>
</dbReference>
<gene>
    <name evidence="2" type="ORF">DFH08DRAFT_818047</name>
</gene>
<keyword evidence="3" id="KW-1185">Reference proteome</keyword>
<dbReference type="Proteomes" id="UP001218218">
    <property type="component" value="Unassembled WGS sequence"/>
</dbReference>
<evidence type="ECO:0000313" key="2">
    <source>
        <dbReference type="EMBL" id="KAJ7322916.1"/>
    </source>
</evidence>